<evidence type="ECO:0000256" key="1">
    <source>
        <dbReference type="ARBA" id="ARBA00022490"/>
    </source>
</evidence>
<dbReference type="InterPro" id="IPR029063">
    <property type="entry name" value="SAM-dependent_MTases_sf"/>
</dbReference>
<dbReference type="InterPro" id="IPR007848">
    <property type="entry name" value="Small_mtfrase_dom"/>
</dbReference>
<dbReference type="RefSeq" id="WP_261521105.1">
    <property type="nucleotide sequence ID" value="NZ_JAODNW010000015.1"/>
</dbReference>
<dbReference type="EC" id="2.1.1.172" evidence="7"/>
<keyword evidence="1" id="KW-0963">Cytoplasm</keyword>
<dbReference type="GO" id="GO:0052916">
    <property type="term" value="F:23S rRNA (guanine(1835)-N(2))-methyltransferase activity"/>
    <property type="evidence" value="ECO:0007669"/>
    <property type="project" value="UniProtKB-EC"/>
</dbReference>
<proteinExistence type="predicted"/>
<dbReference type="PANTHER" id="PTHR47816">
    <property type="entry name" value="RIBOSOMAL RNA SMALL SUBUNIT METHYLTRANSFERASE C"/>
    <property type="match status" value="1"/>
</dbReference>
<evidence type="ECO:0000313" key="7">
    <source>
        <dbReference type="EMBL" id="MFC0209366.1"/>
    </source>
</evidence>
<gene>
    <name evidence="7" type="ORF">ACFFJ2_13250</name>
</gene>
<name>A0ABV6D9N9_9HYPH</name>
<organism evidence="7 8">
    <name type="scientific">Chelativorans intermedius</name>
    <dbReference type="NCBI Taxonomy" id="515947"/>
    <lineage>
        <taxon>Bacteria</taxon>
        <taxon>Pseudomonadati</taxon>
        <taxon>Pseudomonadota</taxon>
        <taxon>Alphaproteobacteria</taxon>
        <taxon>Hyphomicrobiales</taxon>
        <taxon>Phyllobacteriaceae</taxon>
        <taxon>Chelativorans</taxon>
    </lineage>
</organism>
<sequence length="339" mass="36344">MNDALRTLLFPFERGLVEPPRDGARVLLFGAGAGLSLPADLAAGLEVVQGFRSDFLALRRAGFSVSPRLEEGGAACGAALLLLGRHRRENEQRLAAALACLRPGGLLLAAGTKRDGAPAVARRLSSLLPLEGRLAKHHGIVFWLRRPHMLDTAALAALAGTPARTPEGYETAAGGFSEGSVDPGSRFLADNLPAGISGQVADFAAGWGYLSLRLARDAALAALDIYEAHHASLEAARRNMTAHAPGLRCRFFWHDLLSEPVENRYDVIVMNPPFHRSRAAEPDMGRAMIAVAARALRAGGRLYLVANRALPYEQAIQAAFPRHGELCRDAAYKVLWGAR</sequence>
<keyword evidence="4 7" id="KW-0808">Transferase</keyword>
<dbReference type="PROSITE" id="PS00092">
    <property type="entry name" value="N6_MTASE"/>
    <property type="match status" value="1"/>
</dbReference>
<dbReference type="InterPro" id="IPR002052">
    <property type="entry name" value="DNA_methylase_N6_adenine_CS"/>
</dbReference>
<protein>
    <submittedName>
        <fullName evidence="7">Class I SAM-dependent methyltransferase</fullName>
        <ecNumber evidence="7">2.1.1.172</ecNumber>
        <ecNumber evidence="7">2.1.1.174</ecNumber>
    </submittedName>
</protein>
<dbReference type="EC" id="2.1.1.174" evidence="7"/>
<keyword evidence="3 7" id="KW-0489">Methyltransferase</keyword>
<dbReference type="CDD" id="cd02440">
    <property type="entry name" value="AdoMet_MTases"/>
    <property type="match status" value="1"/>
</dbReference>
<dbReference type="InterPro" id="IPR046977">
    <property type="entry name" value="RsmC/RlmG"/>
</dbReference>
<keyword evidence="5" id="KW-0949">S-adenosyl-L-methionine</keyword>
<keyword evidence="2" id="KW-0698">rRNA processing</keyword>
<comment type="caution">
    <text evidence="7">The sequence shown here is derived from an EMBL/GenBank/DDBJ whole genome shotgun (WGS) entry which is preliminary data.</text>
</comment>
<dbReference type="Gene3D" id="3.40.50.150">
    <property type="entry name" value="Vaccinia Virus protein VP39"/>
    <property type="match status" value="1"/>
</dbReference>
<dbReference type="Pfam" id="PF05175">
    <property type="entry name" value="MTS"/>
    <property type="match status" value="1"/>
</dbReference>
<keyword evidence="8" id="KW-1185">Reference proteome</keyword>
<evidence type="ECO:0000256" key="2">
    <source>
        <dbReference type="ARBA" id="ARBA00022552"/>
    </source>
</evidence>
<dbReference type="Proteomes" id="UP001589755">
    <property type="component" value="Unassembled WGS sequence"/>
</dbReference>
<accession>A0ABV6D9N9</accession>
<dbReference type="PANTHER" id="PTHR47816:SF4">
    <property type="entry name" value="RIBOSOMAL RNA SMALL SUBUNIT METHYLTRANSFERASE C"/>
    <property type="match status" value="1"/>
</dbReference>
<dbReference type="SUPFAM" id="SSF53335">
    <property type="entry name" value="S-adenosyl-L-methionine-dependent methyltransferases"/>
    <property type="match status" value="1"/>
</dbReference>
<evidence type="ECO:0000256" key="3">
    <source>
        <dbReference type="ARBA" id="ARBA00022603"/>
    </source>
</evidence>
<evidence type="ECO:0000256" key="5">
    <source>
        <dbReference type="ARBA" id="ARBA00022691"/>
    </source>
</evidence>
<feature type="domain" description="Methyltransferase small" evidence="6">
    <location>
        <begin position="171"/>
        <end position="335"/>
    </location>
</feature>
<evidence type="ECO:0000259" key="6">
    <source>
        <dbReference type="Pfam" id="PF05175"/>
    </source>
</evidence>
<dbReference type="GO" id="GO:0052914">
    <property type="term" value="F:16S rRNA (guanine(1207)-N(2))-methyltransferase activity"/>
    <property type="evidence" value="ECO:0007669"/>
    <property type="project" value="UniProtKB-EC"/>
</dbReference>
<evidence type="ECO:0000256" key="4">
    <source>
        <dbReference type="ARBA" id="ARBA00022679"/>
    </source>
</evidence>
<reference evidence="7 8" key="1">
    <citation type="submission" date="2024-09" db="EMBL/GenBank/DDBJ databases">
        <authorList>
            <person name="Sun Q."/>
            <person name="Mori K."/>
        </authorList>
    </citation>
    <scope>NUCLEOTIDE SEQUENCE [LARGE SCALE GENOMIC DNA]</scope>
    <source>
        <strain evidence="7 8">CCM 8543</strain>
    </source>
</reference>
<evidence type="ECO:0000313" key="8">
    <source>
        <dbReference type="Proteomes" id="UP001589755"/>
    </source>
</evidence>
<dbReference type="EMBL" id="JBHLXD010000021">
    <property type="protein sequence ID" value="MFC0209366.1"/>
    <property type="molecule type" value="Genomic_DNA"/>
</dbReference>